<dbReference type="CDD" id="cd00093">
    <property type="entry name" value="HTH_XRE"/>
    <property type="match status" value="1"/>
</dbReference>
<proteinExistence type="predicted"/>
<protein>
    <submittedName>
        <fullName evidence="2">Helix-turn-helix domain-containing protein</fullName>
    </submittedName>
</protein>
<accession>A0ABT6QZT9</accession>
<dbReference type="Proteomes" id="UP001243286">
    <property type="component" value="Unassembled WGS sequence"/>
</dbReference>
<dbReference type="Pfam" id="PF01381">
    <property type="entry name" value="HTH_3"/>
    <property type="match status" value="1"/>
</dbReference>
<dbReference type="Gene3D" id="1.10.260.40">
    <property type="entry name" value="lambda repressor-like DNA-binding domains"/>
    <property type="match status" value="1"/>
</dbReference>
<feature type="domain" description="HTH cro/C1-type" evidence="1">
    <location>
        <begin position="17"/>
        <end position="66"/>
    </location>
</feature>
<keyword evidence="3" id="KW-1185">Reference proteome</keyword>
<gene>
    <name evidence="2" type="ORF">QK289_04260</name>
</gene>
<dbReference type="PROSITE" id="PS50943">
    <property type="entry name" value="HTH_CROC1"/>
    <property type="match status" value="1"/>
</dbReference>
<evidence type="ECO:0000313" key="2">
    <source>
        <dbReference type="EMBL" id="MDI3234212.1"/>
    </source>
</evidence>
<reference evidence="2 3" key="1">
    <citation type="submission" date="2023-04" db="EMBL/GenBank/DDBJ databases">
        <title>Antarctic isolates genomes.</title>
        <authorList>
            <person name="Dimov S.G."/>
        </authorList>
    </citation>
    <scope>NUCLEOTIDE SEQUENCE [LARGE SCALE GENOMIC DNA]</scope>
    <source>
        <strain evidence="2 3">AL19</strain>
    </source>
</reference>
<sequence>MKNSSITFTDRFEEEVKRSGLSKAAIADKIGVSKSTITRYSDGSIGPNASSIAKLSMLFGCSTDYLLGLTPERNSSGEPLMKESNVYYETDDSIRKLLKLTDEELESLSRKQIEEIYAFIEFQVERSKKAAE</sequence>
<dbReference type="EMBL" id="JASBQV010000004">
    <property type="protein sequence ID" value="MDI3234212.1"/>
    <property type="molecule type" value="Genomic_DNA"/>
</dbReference>
<comment type="caution">
    <text evidence="2">The sequence shown here is derived from an EMBL/GenBank/DDBJ whole genome shotgun (WGS) entry which is preliminary data.</text>
</comment>
<dbReference type="InterPro" id="IPR001387">
    <property type="entry name" value="Cro/C1-type_HTH"/>
</dbReference>
<organism evidence="2 3">
    <name type="scientific">Exiguobacterium antarcticum</name>
    <dbReference type="NCBI Taxonomy" id="132920"/>
    <lineage>
        <taxon>Bacteria</taxon>
        <taxon>Bacillati</taxon>
        <taxon>Bacillota</taxon>
        <taxon>Bacilli</taxon>
        <taxon>Bacillales</taxon>
        <taxon>Bacillales Family XII. Incertae Sedis</taxon>
        <taxon>Exiguobacterium</taxon>
    </lineage>
</organism>
<evidence type="ECO:0000259" key="1">
    <source>
        <dbReference type="PROSITE" id="PS50943"/>
    </source>
</evidence>
<dbReference type="InterPro" id="IPR010982">
    <property type="entry name" value="Lambda_DNA-bd_dom_sf"/>
</dbReference>
<dbReference type="SUPFAM" id="SSF47413">
    <property type="entry name" value="lambda repressor-like DNA-binding domains"/>
    <property type="match status" value="1"/>
</dbReference>
<dbReference type="SMART" id="SM00530">
    <property type="entry name" value="HTH_XRE"/>
    <property type="match status" value="1"/>
</dbReference>
<name>A0ABT6QZT9_9BACL</name>
<evidence type="ECO:0000313" key="3">
    <source>
        <dbReference type="Proteomes" id="UP001243286"/>
    </source>
</evidence>